<evidence type="ECO:0000256" key="4">
    <source>
        <dbReference type="ARBA" id="ARBA00023004"/>
    </source>
</evidence>
<dbReference type="SUPFAM" id="SSF142984">
    <property type="entry name" value="Nqo1 middle domain-like"/>
    <property type="match status" value="1"/>
</dbReference>
<dbReference type="SUPFAM" id="SSF140490">
    <property type="entry name" value="Nqo1C-terminal domain-like"/>
    <property type="match status" value="1"/>
</dbReference>
<reference evidence="8" key="1">
    <citation type="submission" date="2021-04" db="EMBL/GenBank/DDBJ databases">
        <title>Luteolibacter sp. 32A isolated from the skin of an Anderson's salamander (Ambystoma andersonii).</title>
        <authorList>
            <person name="Spergser J."/>
            <person name="Busse H.-J."/>
        </authorList>
    </citation>
    <scope>NUCLEOTIDE SEQUENCE</scope>
    <source>
        <strain evidence="8">32A</strain>
    </source>
</reference>
<dbReference type="PANTHER" id="PTHR43578">
    <property type="entry name" value="NADH-QUINONE OXIDOREDUCTASE SUBUNIT F"/>
    <property type="match status" value="1"/>
</dbReference>
<dbReference type="Gene3D" id="1.20.1440.230">
    <property type="entry name" value="NADH-ubiquinone oxidoreductase 51kDa subunit, iron-sulphur binding domain"/>
    <property type="match status" value="1"/>
</dbReference>
<dbReference type="GO" id="GO:0010181">
    <property type="term" value="F:FMN binding"/>
    <property type="evidence" value="ECO:0007669"/>
    <property type="project" value="InterPro"/>
</dbReference>
<dbReference type="Pfam" id="PF01512">
    <property type="entry name" value="Complex1_51K"/>
    <property type="match status" value="1"/>
</dbReference>
<accession>A0A975PH00</accession>
<evidence type="ECO:0000256" key="2">
    <source>
        <dbReference type="ARBA" id="ARBA00022485"/>
    </source>
</evidence>
<dbReference type="KEGG" id="lamb:KBB96_01705"/>
<keyword evidence="4" id="KW-0408">Iron</keyword>
<keyword evidence="3" id="KW-0479">Metal-binding</keyword>
<dbReference type="Pfam" id="PF10589">
    <property type="entry name" value="NADH_4Fe-4S"/>
    <property type="match status" value="1"/>
</dbReference>
<dbReference type="InterPro" id="IPR037225">
    <property type="entry name" value="Nuo51_FMN-bd_sf"/>
</dbReference>
<protein>
    <submittedName>
        <fullName evidence="8">NADH-quinone oxidoreductase subunit NuoF</fullName>
    </submittedName>
</protein>
<dbReference type="GO" id="GO:0008137">
    <property type="term" value="F:NADH dehydrogenase (ubiquinone) activity"/>
    <property type="evidence" value="ECO:0007669"/>
    <property type="project" value="InterPro"/>
</dbReference>
<organism evidence="8 9">
    <name type="scientific">Luteolibacter ambystomatis</name>
    <dbReference type="NCBI Taxonomy" id="2824561"/>
    <lineage>
        <taxon>Bacteria</taxon>
        <taxon>Pseudomonadati</taxon>
        <taxon>Verrucomicrobiota</taxon>
        <taxon>Verrucomicrobiia</taxon>
        <taxon>Verrucomicrobiales</taxon>
        <taxon>Verrucomicrobiaceae</taxon>
        <taxon>Luteolibacter</taxon>
    </lineage>
</organism>
<dbReference type="AlphaFoldDB" id="A0A975PH00"/>
<dbReference type="GO" id="GO:0051539">
    <property type="term" value="F:4 iron, 4 sulfur cluster binding"/>
    <property type="evidence" value="ECO:0007669"/>
    <property type="project" value="UniProtKB-KW"/>
</dbReference>
<dbReference type="Gene3D" id="6.10.250.1450">
    <property type="match status" value="1"/>
</dbReference>
<keyword evidence="9" id="KW-1185">Reference proteome</keyword>
<evidence type="ECO:0000256" key="1">
    <source>
        <dbReference type="ARBA" id="ARBA00007523"/>
    </source>
</evidence>
<evidence type="ECO:0000256" key="5">
    <source>
        <dbReference type="ARBA" id="ARBA00023014"/>
    </source>
</evidence>
<dbReference type="GO" id="GO:0046872">
    <property type="term" value="F:metal ion binding"/>
    <property type="evidence" value="ECO:0007669"/>
    <property type="project" value="UniProtKB-KW"/>
</dbReference>
<dbReference type="Gene3D" id="3.10.20.600">
    <property type="match status" value="1"/>
</dbReference>
<dbReference type="Pfam" id="PF22461">
    <property type="entry name" value="SLBB_2"/>
    <property type="match status" value="1"/>
</dbReference>
<keyword evidence="2" id="KW-0004">4Fe-4S</keyword>
<dbReference type="InterPro" id="IPR001949">
    <property type="entry name" value="NADH-UbQ_OxRdtase_51kDa_CS"/>
</dbReference>
<comment type="similarity">
    <text evidence="1">Belongs to the complex I 51 kDa subunit family.</text>
</comment>
<dbReference type="PROSITE" id="PS00645">
    <property type="entry name" value="COMPLEX1_51K_2"/>
    <property type="match status" value="1"/>
</dbReference>
<sequence>MTYKAGKQPDPREYRLIFKNVDREGWDPSIGTYIADGGYEDLKKAFTMAPKDITEEVKKSGLRGRGGAGFPTGMKWTFIPPNNTKPVYLICNGDESEPGTFKDRYIVHQDPHQLIEGMVISCFATGAHTAYIYLREEFPAAAILMEKALDEARAHGFLGKNILGSGFDLEIYVHRGAGAYICGEETGLIESLEGKRPYPRIKPPYFPAALGLYMSPTIVNNVESLCHVKHIIRMGGDDYAKLGVARNTGTRILCVSGDVKKPGYFEVEVGKITMRELLYDMCGGPKDGREFKAVIPGGSSSKILRCDETYKLKNPDGSSKDLGFWDIQMDFDTLAACGSMAGSGGVIVLDDTRKISWVLNNINSFYAHESCGQCTPCREGSMWMKKITDRLVTGEASPKDIETLESVAYQIDGRTICAFGEASSWPVEAMVAKFREELLSDTNADNDGKAHNEESEAQRRYLDHEPAKPGAPVTAQIA</sequence>
<keyword evidence="5" id="KW-0411">Iron-sulfur</keyword>
<evidence type="ECO:0000313" key="9">
    <source>
        <dbReference type="Proteomes" id="UP000676169"/>
    </source>
</evidence>
<feature type="compositionally biased region" description="Basic and acidic residues" evidence="6">
    <location>
        <begin position="446"/>
        <end position="467"/>
    </location>
</feature>
<evidence type="ECO:0000256" key="6">
    <source>
        <dbReference type="SAM" id="MobiDB-lite"/>
    </source>
</evidence>
<dbReference type="SUPFAM" id="SSF142019">
    <property type="entry name" value="Nqo1 FMN-binding domain-like"/>
    <property type="match status" value="1"/>
</dbReference>
<evidence type="ECO:0000313" key="8">
    <source>
        <dbReference type="EMBL" id="QUE53259.1"/>
    </source>
</evidence>
<name>A0A975PH00_9BACT</name>
<dbReference type="InterPro" id="IPR011538">
    <property type="entry name" value="Nuo51_FMN-bd"/>
</dbReference>
<evidence type="ECO:0000256" key="3">
    <source>
        <dbReference type="ARBA" id="ARBA00022723"/>
    </source>
</evidence>
<dbReference type="SMART" id="SM00928">
    <property type="entry name" value="NADH_4Fe-4S"/>
    <property type="match status" value="1"/>
</dbReference>
<gene>
    <name evidence="8" type="primary">nuoF</name>
    <name evidence="8" type="ORF">KBB96_01705</name>
</gene>
<evidence type="ECO:0000259" key="7">
    <source>
        <dbReference type="SMART" id="SM00928"/>
    </source>
</evidence>
<dbReference type="EMBL" id="CP073100">
    <property type="protein sequence ID" value="QUE53259.1"/>
    <property type="molecule type" value="Genomic_DNA"/>
</dbReference>
<dbReference type="Gene3D" id="3.40.50.11540">
    <property type="entry name" value="NADH-ubiquinone oxidoreductase 51kDa subunit"/>
    <property type="match status" value="1"/>
</dbReference>
<dbReference type="InterPro" id="IPR019575">
    <property type="entry name" value="Nuop51_4Fe4S-bd"/>
</dbReference>
<dbReference type="NCBIfam" id="NF010120">
    <property type="entry name" value="PRK13596.1"/>
    <property type="match status" value="1"/>
</dbReference>
<dbReference type="PANTHER" id="PTHR43578:SF3">
    <property type="entry name" value="NADH-QUINONE OXIDOREDUCTASE SUBUNIT F"/>
    <property type="match status" value="1"/>
</dbReference>
<feature type="domain" description="NADH-ubiquinone oxidoreductase 51kDa subunit iron-sulphur binding" evidence="7">
    <location>
        <begin position="356"/>
        <end position="401"/>
    </location>
</feature>
<dbReference type="FunFam" id="3.40.50.11540:FF:000001">
    <property type="entry name" value="NADH dehydrogenase [ubiquinone] flavoprotein 1, mitochondrial"/>
    <property type="match status" value="1"/>
</dbReference>
<dbReference type="InterPro" id="IPR037207">
    <property type="entry name" value="Nuop51_4Fe4S-bd_sf"/>
</dbReference>
<dbReference type="InterPro" id="IPR054765">
    <property type="entry name" value="SLBB_dom"/>
</dbReference>
<dbReference type="Proteomes" id="UP000676169">
    <property type="component" value="Chromosome"/>
</dbReference>
<dbReference type="FunFam" id="1.20.1440.230:FF:000001">
    <property type="entry name" value="Mitochondrial NADH dehydrogenase flavoprotein 1"/>
    <property type="match status" value="1"/>
</dbReference>
<proteinExistence type="inferred from homology"/>
<feature type="region of interest" description="Disordered" evidence="6">
    <location>
        <begin position="442"/>
        <end position="478"/>
    </location>
</feature>